<sequence length="363" mass="41381">MCTTSRTPRPVDLFPSITAEYQQQKAARAVAQEVYKLKGRREPSNKMIYKQKPTAEEIHDAYTYVNDPSKFKLYDHRHIHTFDATRNDQLIANIHFTDLKSSSHSIKEDIKFLCMFLHKAKRFVNPVKSKGRSCGGVMFAIGWRKSMAKLEILGICRNQKAIDKFLEAYAEHIKDSTQAGQILWCLFYPIANVALKHNQEFMTQHCIPAFFDPAFPSESASSPESFFSSNLTFTTNGFYNHPHIDDKDEPSLPFAFLLLIPTCKRTGQLAFQSDGYNVNNGHFIFPECGFGIKFCPDMMCLATFRQQDYIHGTLPPQQPSKFARLGMSMQIAAKVTRVADRAVHEDFEEKTDMHFGDVLSCSS</sequence>
<dbReference type="AlphaFoldDB" id="A0A5B0QR92"/>
<dbReference type="Proteomes" id="UP000325313">
    <property type="component" value="Unassembled WGS sequence"/>
</dbReference>
<evidence type="ECO:0000259" key="1">
    <source>
        <dbReference type="Pfam" id="PF20515"/>
    </source>
</evidence>
<organism evidence="2 3">
    <name type="scientific">Puccinia graminis f. sp. tritici</name>
    <dbReference type="NCBI Taxonomy" id="56615"/>
    <lineage>
        <taxon>Eukaryota</taxon>
        <taxon>Fungi</taxon>
        <taxon>Dikarya</taxon>
        <taxon>Basidiomycota</taxon>
        <taxon>Pucciniomycotina</taxon>
        <taxon>Pucciniomycetes</taxon>
        <taxon>Pucciniales</taxon>
        <taxon>Pucciniaceae</taxon>
        <taxon>Puccinia</taxon>
    </lineage>
</organism>
<evidence type="ECO:0000313" key="2">
    <source>
        <dbReference type="EMBL" id="KAA1115781.1"/>
    </source>
</evidence>
<evidence type="ECO:0000313" key="3">
    <source>
        <dbReference type="Proteomes" id="UP000325313"/>
    </source>
</evidence>
<reference evidence="2 3" key="1">
    <citation type="submission" date="2019-05" db="EMBL/GenBank/DDBJ databases">
        <title>Emergence of the Ug99 lineage of the wheat stem rust pathogen through somatic hybridization.</title>
        <authorList>
            <person name="Li F."/>
            <person name="Upadhyaya N.M."/>
            <person name="Sperschneider J."/>
            <person name="Matny O."/>
            <person name="Nguyen-Phuc H."/>
            <person name="Mago R."/>
            <person name="Raley C."/>
            <person name="Miller M.E."/>
            <person name="Silverstein K.A.T."/>
            <person name="Henningsen E."/>
            <person name="Hirsch C.D."/>
            <person name="Visser B."/>
            <person name="Pretorius Z.A."/>
            <person name="Steffenson B.J."/>
            <person name="Schwessinger B."/>
            <person name="Dodds P.N."/>
            <person name="Figueroa M."/>
        </authorList>
    </citation>
    <scope>NUCLEOTIDE SEQUENCE [LARGE SCALE GENOMIC DNA]</scope>
    <source>
        <strain evidence="2 3">Ug99</strain>
    </source>
</reference>
<dbReference type="EMBL" id="VDEP01000272">
    <property type="protein sequence ID" value="KAA1115781.1"/>
    <property type="molecule type" value="Genomic_DNA"/>
</dbReference>
<name>A0A5B0QR92_PUCGR</name>
<gene>
    <name evidence="2" type="ORF">PGTUg99_031715</name>
</gene>
<dbReference type="InterPro" id="IPR046798">
    <property type="entry name" value="2OG-FeII_Oxy_6"/>
</dbReference>
<proteinExistence type="predicted"/>
<protein>
    <recommendedName>
        <fullName evidence="1">Tet-like 2OG-Fe(II) oxygenase domain-containing protein</fullName>
    </recommendedName>
</protein>
<feature type="domain" description="Tet-like 2OG-Fe(II) oxygenase" evidence="1">
    <location>
        <begin position="107"/>
        <end position="316"/>
    </location>
</feature>
<accession>A0A5B0QR92</accession>
<dbReference type="Pfam" id="PF20515">
    <property type="entry name" value="2OG-FeII_Oxy_6"/>
    <property type="match status" value="1"/>
</dbReference>
<comment type="caution">
    <text evidence="2">The sequence shown here is derived from an EMBL/GenBank/DDBJ whole genome shotgun (WGS) entry which is preliminary data.</text>
</comment>